<name>A0A951UII9_9NOST</name>
<reference evidence="1" key="2">
    <citation type="journal article" date="2022" name="Microbiol. Resour. Announc.">
        <title>Metagenome Sequencing to Explore Phylogenomics of Terrestrial Cyanobacteria.</title>
        <authorList>
            <person name="Ward R.D."/>
            <person name="Stajich J.E."/>
            <person name="Johansen J.R."/>
            <person name="Huntemann M."/>
            <person name="Clum A."/>
            <person name="Foster B."/>
            <person name="Foster B."/>
            <person name="Roux S."/>
            <person name="Palaniappan K."/>
            <person name="Varghese N."/>
            <person name="Mukherjee S."/>
            <person name="Reddy T.B.K."/>
            <person name="Daum C."/>
            <person name="Copeland A."/>
            <person name="Chen I.A."/>
            <person name="Ivanova N.N."/>
            <person name="Kyrpides N.C."/>
            <person name="Shapiro N."/>
            <person name="Eloe-Fadrosh E.A."/>
            <person name="Pietrasiak N."/>
        </authorList>
    </citation>
    <scope>NUCLEOTIDE SEQUENCE</scope>
    <source>
        <strain evidence="1">JT2-VF2</strain>
    </source>
</reference>
<proteinExistence type="predicted"/>
<reference evidence="1" key="1">
    <citation type="submission" date="2021-05" db="EMBL/GenBank/DDBJ databases">
        <authorList>
            <person name="Pietrasiak N."/>
            <person name="Ward R."/>
            <person name="Stajich J.E."/>
            <person name="Kurbessoian T."/>
        </authorList>
    </citation>
    <scope>NUCLEOTIDE SEQUENCE</scope>
    <source>
        <strain evidence="1">JT2-VF2</strain>
    </source>
</reference>
<dbReference type="Proteomes" id="UP000715781">
    <property type="component" value="Unassembled WGS sequence"/>
</dbReference>
<protein>
    <submittedName>
        <fullName evidence="1">PEP-CTERM sorting domain-containing protein</fullName>
    </submittedName>
</protein>
<dbReference type="EMBL" id="JAHHHN010000025">
    <property type="protein sequence ID" value="MBW4564693.1"/>
    <property type="molecule type" value="Genomic_DNA"/>
</dbReference>
<dbReference type="AlphaFoldDB" id="A0A951UII9"/>
<organism evidence="1 2">
    <name type="scientific">Mojavia pulchra JT2-VF2</name>
    <dbReference type="NCBI Taxonomy" id="287848"/>
    <lineage>
        <taxon>Bacteria</taxon>
        <taxon>Bacillati</taxon>
        <taxon>Cyanobacteriota</taxon>
        <taxon>Cyanophyceae</taxon>
        <taxon>Nostocales</taxon>
        <taxon>Nostocaceae</taxon>
    </lineage>
</organism>
<evidence type="ECO:0000313" key="2">
    <source>
        <dbReference type="Proteomes" id="UP000715781"/>
    </source>
</evidence>
<sequence>MPTEAATFKVKSGVTSIYHDLSFLSSIGLNLTGTNNTAKPVNSSFLVGFNIDPNSNFTFSDVNGFTPLSSTIQHTGTITFNNQVTVGNFSIDLAPKRTVQNASGLVLRDTVSLNTILFDLSIPGTIAFDGKDLTLADVKLLISPEFANILGNSSLAGVLGGTAQIDARVVSATVAEPLTLGGTALAGAMGWWMKRKLKVSQTA</sequence>
<evidence type="ECO:0000313" key="1">
    <source>
        <dbReference type="EMBL" id="MBW4564693.1"/>
    </source>
</evidence>
<accession>A0A951UII9</accession>
<dbReference type="NCBIfam" id="TIGR04155">
    <property type="entry name" value="cyano_PEP"/>
    <property type="match status" value="1"/>
</dbReference>
<comment type="caution">
    <text evidence="1">The sequence shown here is derived from an EMBL/GenBank/DDBJ whole genome shotgun (WGS) entry which is preliminary data.</text>
</comment>
<gene>
    <name evidence="1" type="ORF">KME32_26940</name>
</gene>
<dbReference type="InterPro" id="IPR026374">
    <property type="entry name" value="Cyano_PEP"/>
</dbReference>